<dbReference type="Proteomes" id="UP000639772">
    <property type="component" value="Unassembled WGS sequence"/>
</dbReference>
<dbReference type="SUPFAM" id="SSF52540">
    <property type="entry name" value="P-loop containing nucleoside triphosphate hydrolases"/>
    <property type="match status" value="1"/>
</dbReference>
<dbReference type="GO" id="GO:0042626">
    <property type="term" value="F:ATPase-coupled transmembrane transporter activity"/>
    <property type="evidence" value="ECO:0007669"/>
    <property type="project" value="TreeGrafter"/>
</dbReference>
<dbReference type="InterPro" id="IPR039421">
    <property type="entry name" value="Type_1_exporter"/>
</dbReference>
<dbReference type="PANTHER" id="PTHR24222">
    <property type="entry name" value="ABC TRANSPORTER B FAMILY"/>
    <property type="match status" value="1"/>
</dbReference>
<organism evidence="1 2">
    <name type="scientific">Vanilla planifolia</name>
    <name type="common">Vanilla</name>
    <dbReference type="NCBI Taxonomy" id="51239"/>
    <lineage>
        <taxon>Eukaryota</taxon>
        <taxon>Viridiplantae</taxon>
        <taxon>Streptophyta</taxon>
        <taxon>Embryophyta</taxon>
        <taxon>Tracheophyta</taxon>
        <taxon>Spermatophyta</taxon>
        <taxon>Magnoliopsida</taxon>
        <taxon>Liliopsida</taxon>
        <taxon>Asparagales</taxon>
        <taxon>Orchidaceae</taxon>
        <taxon>Vanilloideae</taxon>
        <taxon>Vanilleae</taxon>
        <taxon>Vanilla</taxon>
    </lineage>
</organism>
<dbReference type="GO" id="GO:0005886">
    <property type="term" value="C:plasma membrane"/>
    <property type="evidence" value="ECO:0007669"/>
    <property type="project" value="TreeGrafter"/>
</dbReference>
<dbReference type="EMBL" id="JADCNM010000002">
    <property type="protein sequence ID" value="KAG0493311.1"/>
    <property type="molecule type" value="Genomic_DNA"/>
</dbReference>
<accession>A0A835RJK5</accession>
<evidence type="ECO:0000313" key="1">
    <source>
        <dbReference type="EMBL" id="KAG0493311.1"/>
    </source>
</evidence>
<dbReference type="OrthoDB" id="1692458at2759"/>
<protein>
    <submittedName>
        <fullName evidence="1">Uncharacterized protein</fullName>
    </submittedName>
</protein>
<dbReference type="InterPro" id="IPR027417">
    <property type="entry name" value="P-loop_NTPase"/>
</dbReference>
<proteinExistence type="predicted"/>
<name>A0A835RJK5_VANPL</name>
<dbReference type="AlphaFoldDB" id="A0A835RJK5"/>
<dbReference type="Gene3D" id="3.40.50.300">
    <property type="entry name" value="P-loop containing nucleotide triphosphate hydrolases"/>
    <property type="match status" value="1"/>
</dbReference>
<reference evidence="1 2" key="1">
    <citation type="journal article" date="2020" name="Nat. Food">
        <title>A phased Vanilla planifolia genome enables genetic improvement of flavour and production.</title>
        <authorList>
            <person name="Hasing T."/>
            <person name="Tang H."/>
            <person name="Brym M."/>
            <person name="Khazi F."/>
            <person name="Huang T."/>
            <person name="Chambers A.H."/>
        </authorList>
    </citation>
    <scope>NUCLEOTIDE SEQUENCE [LARGE SCALE GENOMIC DNA]</scope>
    <source>
        <tissue evidence="1">Leaf</tissue>
    </source>
</reference>
<sequence length="72" mass="7610">MSTAVALLQRFYDPAGGVEPALFATTIRENILFGKEDATLEELVEAATAANAHGFISQLPQGYDAQVDGQGL</sequence>
<gene>
    <name evidence="1" type="ORF">HPP92_004305</name>
</gene>
<dbReference type="PANTHER" id="PTHR24222:SF79">
    <property type="entry name" value="ATP BINDING CASSETTE SUBFAMILY B"/>
    <property type="match status" value="1"/>
</dbReference>
<comment type="caution">
    <text evidence="1">The sequence shown here is derived from an EMBL/GenBank/DDBJ whole genome shotgun (WGS) entry which is preliminary data.</text>
</comment>
<evidence type="ECO:0000313" key="2">
    <source>
        <dbReference type="Proteomes" id="UP000639772"/>
    </source>
</evidence>